<evidence type="ECO:0000313" key="2">
    <source>
        <dbReference type="EMBL" id="MBD1224713.1"/>
    </source>
</evidence>
<sequence>MIRSKFTVIGAIILFIICMCLFFPFPDDPLLHATTIFMSIPIMDHDGYIKAGVIGSFLFVVAMVLLMFGLRKFRLRSLIIVIFLYSFLPPMLIKVYQETLAEGIFAVSKEDEGECDFNSINESQLEGECHFTLQNRRNEPVTFEVQLIDSFIDETRMESLMNEAGPHMLTLEANEKRVIHLKEIIDITGVKDHISQGTSFELHFRLIDGKDERIL</sequence>
<keyword evidence="3" id="KW-1185">Reference proteome</keyword>
<dbReference type="EMBL" id="JACWEZ010000024">
    <property type="protein sequence ID" value="MBD1224713.1"/>
    <property type="molecule type" value="Genomic_DNA"/>
</dbReference>
<evidence type="ECO:0000313" key="3">
    <source>
        <dbReference type="Proteomes" id="UP000621631"/>
    </source>
</evidence>
<keyword evidence="1" id="KW-0472">Membrane</keyword>
<feature type="transmembrane region" description="Helical" evidence="1">
    <location>
        <begin position="48"/>
        <end position="68"/>
    </location>
</feature>
<organism evidence="2 3">
    <name type="scientific">Virgibacillus halodenitrificans</name>
    <name type="common">Bacillus halodenitrificans</name>
    <dbReference type="NCBI Taxonomy" id="1482"/>
    <lineage>
        <taxon>Bacteria</taxon>
        <taxon>Bacillati</taxon>
        <taxon>Bacillota</taxon>
        <taxon>Bacilli</taxon>
        <taxon>Bacillales</taxon>
        <taxon>Bacillaceae</taxon>
        <taxon>Virgibacillus</taxon>
    </lineage>
</organism>
<keyword evidence="1" id="KW-1133">Transmembrane helix</keyword>
<feature type="transmembrane region" description="Helical" evidence="1">
    <location>
        <begin position="75"/>
        <end position="93"/>
    </location>
</feature>
<gene>
    <name evidence="2" type="ORF">IC602_19040</name>
</gene>
<name>A0ABR7VS41_VIRHA</name>
<dbReference type="Proteomes" id="UP000621631">
    <property type="component" value="Unassembled WGS sequence"/>
</dbReference>
<protein>
    <submittedName>
        <fullName evidence="2">Uncharacterized protein</fullName>
    </submittedName>
</protein>
<accession>A0ABR7VS41</accession>
<keyword evidence="1" id="KW-0812">Transmembrane</keyword>
<comment type="caution">
    <text evidence="2">The sequence shown here is derived from an EMBL/GenBank/DDBJ whole genome shotgun (WGS) entry which is preliminary data.</text>
</comment>
<proteinExistence type="predicted"/>
<dbReference type="RefSeq" id="WP_189779358.1">
    <property type="nucleotide sequence ID" value="NZ_JACWEZ010000024.1"/>
</dbReference>
<feature type="transmembrane region" description="Helical" evidence="1">
    <location>
        <begin position="7"/>
        <end position="25"/>
    </location>
</feature>
<reference evidence="2 3" key="1">
    <citation type="submission" date="2020-09" db="EMBL/GenBank/DDBJ databases">
        <title>Draft Genome Sequences of Oil-Oxidizing Bacteria Halomonas titanicae, Marinobacter lutaoensis, and Virgibacillus halodenitrificans Isolated from Highly Saline Environments.</title>
        <authorList>
            <person name="Grouzdev D.S."/>
            <person name="Sokolova D.S."/>
            <person name="Semenova E.M."/>
            <person name="Borzenkov I.A."/>
            <person name="Bidzhieva S.K."/>
            <person name="Poltaraus A.B."/>
            <person name="Nazina T.N."/>
        </authorList>
    </citation>
    <scope>NUCLEOTIDE SEQUENCE [LARGE SCALE GENOMIC DNA]</scope>
    <source>
        <strain evidence="2 3">VKM B-3472D</strain>
    </source>
</reference>
<evidence type="ECO:0000256" key="1">
    <source>
        <dbReference type="SAM" id="Phobius"/>
    </source>
</evidence>